<evidence type="ECO:0000313" key="5">
    <source>
        <dbReference type="EMBL" id="GCF10465.1"/>
    </source>
</evidence>
<dbReference type="PANTHER" id="PTHR44688:SF25">
    <property type="entry name" value="HTH LUXR-TYPE DOMAIN-CONTAINING PROTEIN"/>
    <property type="match status" value="1"/>
</dbReference>
<dbReference type="PROSITE" id="PS50043">
    <property type="entry name" value="HTH_LUXR_2"/>
    <property type="match status" value="1"/>
</dbReference>
<organism evidence="5 6">
    <name type="scientific">Dictyobacter arantiisoli</name>
    <dbReference type="NCBI Taxonomy" id="2014874"/>
    <lineage>
        <taxon>Bacteria</taxon>
        <taxon>Bacillati</taxon>
        <taxon>Chloroflexota</taxon>
        <taxon>Ktedonobacteria</taxon>
        <taxon>Ktedonobacterales</taxon>
        <taxon>Dictyobacteraceae</taxon>
        <taxon>Dictyobacter</taxon>
    </lineage>
</organism>
<gene>
    <name evidence="5" type="ORF">KDI_40290</name>
</gene>
<dbReference type="AlphaFoldDB" id="A0A5A5TGV4"/>
<sequence length="204" mass="21854">MRVFIIAPTPMSQAGLQTLLSSPSIHVTGNATNAASLPESASMADVLVLVDDIQIEEIIQVFPQATLVVVTNQPERLLPLLSNSELAAWGIVPLETTPTQLQSAVHAVAQGLVVLPISSARQISERQTRGEVVLLPGTEEALTSREREVLELVGQGLPNKLIARRLQISEHTVKFHLASVSTKLGAVSRTDAVRLGLRQGLITL</sequence>
<keyword evidence="1" id="KW-0805">Transcription regulation</keyword>
<dbReference type="InterPro" id="IPR016032">
    <property type="entry name" value="Sig_transdc_resp-reg_C-effctor"/>
</dbReference>
<dbReference type="PROSITE" id="PS00622">
    <property type="entry name" value="HTH_LUXR_1"/>
    <property type="match status" value="1"/>
</dbReference>
<comment type="caution">
    <text evidence="5">The sequence shown here is derived from an EMBL/GenBank/DDBJ whole genome shotgun (WGS) entry which is preliminary data.</text>
</comment>
<evidence type="ECO:0000256" key="2">
    <source>
        <dbReference type="ARBA" id="ARBA00023125"/>
    </source>
</evidence>
<dbReference type="PANTHER" id="PTHR44688">
    <property type="entry name" value="DNA-BINDING TRANSCRIPTIONAL ACTIVATOR DEVR_DOSR"/>
    <property type="match status" value="1"/>
</dbReference>
<dbReference type="Pfam" id="PF00196">
    <property type="entry name" value="GerE"/>
    <property type="match status" value="1"/>
</dbReference>
<dbReference type="GO" id="GO:0003677">
    <property type="term" value="F:DNA binding"/>
    <property type="evidence" value="ECO:0007669"/>
    <property type="project" value="UniProtKB-KW"/>
</dbReference>
<keyword evidence="2" id="KW-0238">DNA-binding</keyword>
<dbReference type="CDD" id="cd06170">
    <property type="entry name" value="LuxR_C_like"/>
    <property type="match status" value="1"/>
</dbReference>
<dbReference type="RefSeq" id="WP_149403347.1">
    <property type="nucleotide sequence ID" value="NZ_BIXY01000071.1"/>
</dbReference>
<evidence type="ECO:0000256" key="3">
    <source>
        <dbReference type="ARBA" id="ARBA00023163"/>
    </source>
</evidence>
<accession>A0A5A5TGV4</accession>
<dbReference type="EMBL" id="BIXY01000071">
    <property type="protein sequence ID" value="GCF10465.1"/>
    <property type="molecule type" value="Genomic_DNA"/>
</dbReference>
<dbReference type="Proteomes" id="UP000322530">
    <property type="component" value="Unassembled WGS sequence"/>
</dbReference>
<feature type="domain" description="HTH luxR-type" evidence="4">
    <location>
        <begin position="135"/>
        <end position="200"/>
    </location>
</feature>
<reference evidence="5 6" key="1">
    <citation type="submission" date="2019-01" db="EMBL/GenBank/DDBJ databases">
        <title>Draft genome sequence of Dictyobacter sp. Uno17.</title>
        <authorList>
            <person name="Wang C.M."/>
            <person name="Zheng Y."/>
            <person name="Sakai Y."/>
            <person name="Abe K."/>
            <person name="Yokota A."/>
            <person name="Yabe S."/>
        </authorList>
    </citation>
    <scope>NUCLEOTIDE SEQUENCE [LARGE SCALE GENOMIC DNA]</scope>
    <source>
        <strain evidence="5 6">Uno17</strain>
    </source>
</reference>
<dbReference type="Gene3D" id="3.40.50.2300">
    <property type="match status" value="1"/>
</dbReference>
<dbReference type="SUPFAM" id="SSF46894">
    <property type="entry name" value="C-terminal effector domain of the bipartite response regulators"/>
    <property type="match status" value="1"/>
</dbReference>
<dbReference type="PRINTS" id="PR00038">
    <property type="entry name" value="HTHLUXR"/>
</dbReference>
<evidence type="ECO:0000313" key="6">
    <source>
        <dbReference type="Proteomes" id="UP000322530"/>
    </source>
</evidence>
<dbReference type="OrthoDB" id="154609at2"/>
<evidence type="ECO:0000256" key="1">
    <source>
        <dbReference type="ARBA" id="ARBA00023015"/>
    </source>
</evidence>
<dbReference type="GO" id="GO:0006355">
    <property type="term" value="P:regulation of DNA-templated transcription"/>
    <property type="evidence" value="ECO:0007669"/>
    <property type="project" value="InterPro"/>
</dbReference>
<keyword evidence="3" id="KW-0804">Transcription</keyword>
<protein>
    <submittedName>
        <fullName evidence="5">Helix-turn-helix transcriptional regulator</fullName>
    </submittedName>
</protein>
<keyword evidence="6" id="KW-1185">Reference proteome</keyword>
<dbReference type="InterPro" id="IPR000792">
    <property type="entry name" value="Tscrpt_reg_LuxR_C"/>
</dbReference>
<name>A0A5A5TGV4_9CHLR</name>
<proteinExistence type="predicted"/>
<evidence type="ECO:0000259" key="4">
    <source>
        <dbReference type="PROSITE" id="PS50043"/>
    </source>
</evidence>
<dbReference type="SMART" id="SM00421">
    <property type="entry name" value="HTH_LUXR"/>
    <property type="match status" value="1"/>
</dbReference>